<evidence type="ECO:0000313" key="2">
    <source>
        <dbReference type="Proteomes" id="UP001501729"/>
    </source>
</evidence>
<dbReference type="EMBL" id="BAABKX010000019">
    <property type="protein sequence ID" value="GAA5060534.1"/>
    <property type="molecule type" value="Genomic_DNA"/>
</dbReference>
<organism evidence="1 2">
    <name type="scientific">Haladaptatus pallidirubidus</name>
    <dbReference type="NCBI Taxonomy" id="1008152"/>
    <lineage>
        <taxon>Archaea</taxon>
        <taxon>Methanobacteriati</taxon>
        <taxon>Methanobacteriota</taxon>
        <taxon>Stenosarchaea group</taxon>
        <taxon>Halobacteria</taxon>
        <taxon>Halobacteriales</taxon>
        <taxon>Haladaptataceae</taxon>
        <taxon>Haladaptatus</taxon>
    </lineage>
</organism>
<keyword evidence="2" id="KW-1185">Reference proteome</keyword>
<reference evidence="1 2" key="1">
    <citation type="journal article" date="2019" name="Int. J. Syst. Evol. Microbiol.">
        <title>The Global Catalogue of Microorganisms (GCM) 10K type strain sequencing project: providing services to taxonomists for standard genome sequencing and annotation.</title>
        <authorList>
            <consortium name="The Broad Institute Genomics Platform"/>
            <consortium name="The Broad Institute Genome Sequencing Center for Infectious Disease"/>
            <person name="Wu L."/>
            <person name="Ma J."/>
        </authorList>
    </citation>
    <scope>NUCLEOTIDE SEQUENCE [LARGE SCALE GENOMIC DNA]</scope>
    <source>
        <strain evidence="1 2">JCM 17504</strain>
    </source>
</reference>
<proteinExistence type="predicted"/>
<dbReference type="Proteomes" id="UP001501729">
    <property type="component" value="Unassembled WGS sequence"/>
</dbReference>
<protein>
    <submittedName>
        <fullName evidence="1">Uncharacterized protein</fullName>
    </submittedName>
</protein>
<accession>A0AAV3UNN2</accession>
<evidence type="ECO:0000313" key="1">
    <source>
        <dbReference type="EMBL" id="GAA5060534.1"/>
    </source>
</evidence>
<dbReference type="Gene3D" id="3.40.800.10">
    <property type="entry name" value="Ureohydrolase domain"/>
    <property type="match status" value="1"/>
</dbReference>
<sequence length="66" mass="7303">MPAVDCPEEDGPSFYDIAELLTRLLSSPACIGLEVTIYDLDLDPKGECADRIVECLRKAFRNNADN</sequence>
<dbReference type="AlphaFoldDB" id="A0AAV3UNN2"/>
<name>A0AAV3UNN2_9EURY</name>
<comment type="caution">
    <text evidence="1">The sequence shown here is derived from an EMBL/GenBank/DDBJ whole genome shotgun (WGS) entry which is preliminary data.</text>
</comment>
<gene>
    <name evidence="1" type="ORF">GCM10025751_45750</name>
</gene>